<dbReference type="OrthoDB" id="136365at2"/>
<dbReference type="SUPFAM" id="SSF56112">
    <property type="entry name" value="Protein kinase-like (PK-like)"/>
    <property type="match status" value="1"/>
</dbReference>
<evidence type="ECO:0000256" key="1">
    <source>
        <dbReference type="ARBA" id="ARBA00022741"/>
    </source>
</evidence>
<dbReference type="Gene3D" id="1.10.510.10">
    <property type="entry name" value="Transferase(Phosphotransferase) domain 1"/>
    <property type="match status" value="1"/>
</dbReference>
<dbReference type="CDD" id="cd14014">
    <property type="entry name" value="STKc_PknB_like"/>
    <property type="match status" value="1"/>
</dbReference>
<dbReference type="GeneID" id="31526298"/>
<dbReference type="PROSITE" id="PS50011">
    <property type="entry name" value="PROTEIN_KINASE_DOM"/>
    <property type="match status" value="1"/>
</dbReference>
<sequence>MADDDPYTTQRDAGLIVVSELEAAGFTDAVEVGRGGFGIVFRCRQVGLDRVVAVKVLTAEHDEDRQRFLREQRAMGLLTGHPNIVGVLQVGQTEGRLPYLVMQFHREGSLGQRLHQRGRLPIDDALRMGVKMAGALETAHRAGILHRDVKPTNILYTDYGEPALSDFGIAHITGGFETATGIFTGSPAFTAPETLSGHPPTQASDVYGLGATLFAALTGHAAFERRSGEQVVAQFLRIATESAPDLRDNGIPDDVAAVVDMAMAREPRNRPSALELGESLQQVQAMHGLPVDEMALRPSHRGDRPARATGSAVPPRRERGGLPVEVNSFVGRHEALAEVTQLLKAARLVTLTGIGGIGKTRLALRAAAESANDFADGVRLVELGELRDGAMLVDAVSTALGLRGEAARPSREVLEDFLFGRQLLLVVDNCEQVIDAAAKLVDSLLRTCPRLHVLATSRERLGIGGEALFPLSRLTSHAVQLFADRAAAAVPDFHVTPKNEDTIAQICSRLDGLPLAIELAAARLRAMSPEQLLQRLDHRYALLTQGNRVAPARQQTLSWSIGWSYDLCTPAEQQLWWRLSVFAGSFELEAAEYVCADGLLAQELDNLLTSLVDKSIVVRTERNGVIRFRLIDTLREYGRAKIESSTDLNDLRRRHLDWYRQLADRAAADWFGPRQLSWVKRLESEVYNLREALEFALSDAPELAVELAARLYWYGVARGALTETRRWLDRALDATPPDSSKDRITALYAAAVLAGGQGDVSAVMARAAEAQVLADQITDPVARGLAKVAQAFSALLANDYSRVSTCIAEVLASAEDPLIRVSAMILQGWRLQFQGDTGRALVWQEKALAVSQAAGEVVFRSILLWSLGVGWWRHGKPDRAEGLLRQCLGLAHQIDDPRNAAACLEAMGWIAGAKNDPRRAAVLMGAAEALMHGVGASPAVLPDLAVFHEECVQRTLETLGAQDYSAAREEGAGLDFDAAVAYVLDAPTREDRQSDHAT</sequence>
<proteinExistence type="predicted"/>
<reference evidence="6 7" key="1">
    <citation type="journal article" date="2011" name="J. Bacteriol.">
        <title>Genome sequence of the Mycobacterium colombiense type strain, CECT 3035.</title>
        <authorList>
            <person name="Gonzalez-Perez M."/>
            <person name="Murcia M.I."/>
            <person name="Landsman D."/>
            <person name="Jordan I.K."/>
            <person name="Marino-Ramirez L."/>
        </authorList>
    </citation>
    <scope>NUCLEOTIDE SEQUENCE [LARGE SCALE GENOMIC DNA]</scope>
    <source>
        <strain evidence="6 7">CECT 3035</strain>
    </source>
</reference>
<dbReference type="PRINTS" id="PR00364">
    <property type="entry name" value="DISEASERSIST"/>
</dbReference>
<dbReference type="InterPro" id="IPR017441">
    <property type="entry name" value="Protein_kinase_ATP_BS"/>
</dbReference>
<dbReference type="GO" id="GO:0004672">
    <property type="term" value="F:protein kinase activity"/>
    <property type="evidence" value="ECO:0007669"/>
    <property type="project" value="InterPro"/>
</dbReference>
<dbReference type="GO" id="GO:0005524">
    <property type="term" value="F:ATP binding"/>
    <property type="evidence" value="ECO:0007669"/>
    <property type="project" value="UniProtKB-UniRule"/>
</dbReference>
<dbReference type="Gene3D" id="3.30.200.20">
    <property type="entry name" value="Phosphorylase Kinase, domain 1"/>
    <property type="match status" value="1"/>
</dbReference>
<organism evidence="6 7">
    <name type="scientific">Mycobacterium colombiense CECT 3035</name>
    <dbReference type="NCBI Taxonomy" id="1041522"/>
    <lineage>
        <taxon>Bacteria</taxon>
        <taxon>Bacillati</taxon>
        <taxon>Actinomycetota</taxon>
        <taxon>Actinomycetes</taxon>
        <taxon>Mycobacteriales</taxon>
        <taxon>Mycobacteriaceae</taxon>
        <taxon>Mycobacterium</taxon>
        <taxon>Mycobacterium avium complex (MAC)</taxon>
    </lineage>
</organism>
<evidence type="ECO:0000256" key="2">
    <source>
        <dbReference type="ARBA" id="ARBA00022840"/>
    </source>
</evidence>
<gene>
    <name evidence="6" type="ORF">MCOL_V204355</name>
</gene>
<dbReference type="AlphaFoldDB" id="J4SHX9"/>
<dbReference type="InterPro" id="IPR000719">
    <property type="entry name" value="Prot_kinase_dom"/>
</dbReference>
<dbReference type="Proteomes" id="UP000006455">
    <property type="component" value="Unassembled WGS sequence"/>
</dbReference>
<protein>
    <submittedName>
        <fullName evidence="6">Protein kinase/ LuxR family transcriptional regulator</fullName>
    </submittedName>
</protein>
<dbReference type="InterPro" id="IPR027417">
    <property type="entry name" value="P-loop_NTPase"/>
</dbReference>
<dbReference type="Gene3D" id="3.40.50.300">
    <property type="entry name" value="P-loop containing nucleotide triphosphate hydrolases"/>
    <property type="match status" value="1"/>
</dbReference>
<dbReference type="PANTHER" id="PTHR47691">
    <property type="entry name" value="REGULATOR-RELATED"/>
    <property type="match status" value="1"/>
</dbReference>
<dbReference type="SUPFAM" id="SSF52540">
    <property type="entry name" value="P-loop containing nucleoside triphosphate hydrolases"/>
    <property type="match status" value="1"/>
</dbReference>
<evidence type="ECO:0000313" key="7">
    <source>
        <dbReference type="Proteomes" id="UP000006455"/>
    </source>
</evidence>
<feature type="region of interest" description="Disordered" evidence="4">
    <location>
        <begin position="296"/>
        <end position="320"/>
    </location>
</feature>
<evidence type="ECO:0000259" key="5">
    <source>
        <dbReference type="PROSITE" id="PS50011"/>
    </source>
</evidence>
<dbReference type="InterPro" id="IPR008271">
    <property type="entry name" value="Ser/Thr_kinase_AS"/>
</dbReference>
<dbReference type="InterPro" id="IPR011990">
    <property type="entry name" value="TPR-like_helical_dom_sf"/>
</dbReference>
<feature type="domain" description="Protein kinase" evidence="5">
    <location>
        <begin position="26"/>
        <end position="290"/>
    </location>
</feature>
<keyword evidence="6" id="KW-0808">Transferase</keyword>
<dbReference type="PANTHER" id="PTHR47691:SF3">
    <property type="entry name" value="HTH-TYPE TRANSCRIPTIONAL REGULATOR RV0890C-RELATED"/>
    <property type="match status" value="1"/>
</dbReference>
<keyword evidence="2 3" id="KW-0067">ATP-binding</keyword>
<keyword evidence="6" id="KW-0418">Kinase</keyword>
<comment type="caution">
    <text evidence="6">The sequence shown here is derived from an EMBL/GenBank/DDBJ whole genome shotgun (WGS) entry which is preliminary data.</text>
</comment>
<dbReference type="PROSITE" id="PS00108">
    <property type="entry name" value="PROTEIN_KINASE_ST"/>
    <property type="match status" value="1"/>
</dbReference>
<evidence type="ECO:0000256" key="4">
    <source>
        <dbReference type="SAM" id="MobiDB-lite"/>
    </source>
</evidence>
<dbReference type="InterPro" id="IPR011009">
    <property type="entry name" value="Kinase-like_dom_sf"/>
</dbReference>
<dbReference type="STRING" id="1041522.GCA_002105755_02209"/>
<dbReference type="PROSITE" id="PS00107">
    <property type="entry name" value="PROTEIN_KINASE_ATP"/>
    <property type="match status" value="1"/>
</dbReference>
<dbReference type="Pfam" id="PF00069">
    <property type="entry name" value="Pkinase"/>
    <property type="match status" value="1"/>
</dbReference>
<keyword evidence="1 3" id="KW-0547">Nucleotide-binding</keyword>
<name>J4SHX9_9MYCO</name>
<dbReference type="EMBL" id="AFVW02000002">
    <property type="protein sequence ID" value="EJO89390.1"/>
    <property type="molecule type" value="Genomic_DNA"/>
</dbReference>
<evidence type="ECO:0000256" key="3">
    <source>
        <dbReference type="PROSITE-ProRule" id="PRU10141"/>
    </source>
</evidence>
<dbReference type="Gene3D" id="1.25.40.10">
    <property type="entry name" value="Tetratricopeptide repeat domain"/>
    <property type="match status" value="1"/>
</dbReference>
<dbReference type="RefSeq" id="WP_007769903.1">
    <property type="nucleotide sequence ID" value="NZ_AFVW02000002.1"/>
</dbReference>
<feature type="binding site" evidence="3">
    <location>
        <position position="55"/>
    </location>
    <ligand>
        <name>ATP</name>
        <dbReference type="ChEBI" id="CHEBI:30616"/>
    </ligand>
</feature>
<dbReference type="eggNOG" id="COG3903">
    <property type="taxonomic scope" value="Bacteria"/>
</dbReference>
<accession>J4SHX9</accession>
<dbReference type="eggNOG" id="COG0515">
    <property type="taxonomic scope" value="Bacteria"/>
</dbReference>
<evidence type="ECO:0000313" key="6">
    <source>
        <dbReference type="EMBL" id="EJO89390.1"/>
    </source>
</evidence>
<dbReference type="SMART" id="SM00220">
    <property type="entry name" value="S_TKc"/>
    <property type="match status" value="1"/>
</dbReference>
<dbReference type="SUPFAM" id="SSF48452">
    <property type="entry name" value="TPR-like"/>
    <property type="match status" value="1"/>
</dbReference>